<protein>
    <recommendedName>
        <fullName evidence="3">C2 domain-containing protein</fullName>
    </recommendedName>
</protein>
<comment type="caution">
    <text evidence="1">The sequence shown here is derived from an EMBL/GenBank/DDBJ whole genome shotgun (WGS) entry which is preliminary data.</text>
</comment>
<proteinExistence type="predicted"/>
<reference evidence="1 2" key="1">
    <citation type="submission" date="2016-07" db="EMBL/GenBank/DDBJ databases">
        <title>Pervasive Adenine N6-methylation of Active Genes in Fungi.</title>
        <authorList>
            <consortium name="DOE Joint Genome Institute"/>
            <person name="Mondo S.J."/>
            <person name="Dannebaum R.O."/>
            <person name="Kuo R.C."/>
            <person name="Labutti K."/>
            <person name="Haridas S."/>
            <person name="Kuo A."/>
            <person name="Salamov A."/>
            <person name="Ahrendt S.R."/>
            <person name="Lipzen A."/>
            <person name="Sullivan W."/>
            <person name="Andreopoulos W.B."/>
            <person name="Clum A."/>
            <person name="Lindquist E."/>
            <person name="Daum C."/>
            <person name="Ramamoorthy G.K."/>
            <person name="Gryganskyi A."/>
            <person name="Culley D."/>
            <person name="Magnuson J.K."/>
            <person name="James T.Y."/>
            <person name="O'Malley M.A."/>
            <person name="Stajich J.E."/>
            <person name="Spatafora J.W."/>
            <person name="Visel A."/>
            <person name="Grigoriev I.V."/>
        </authorList>
    </citation>
    <scope>NUCLEOTIDE SEQUENCE [LARGE SCALE GENOMIC DNA]</scope>
    <source>
        <strain evidence="1 2">NRRL 3116</strain>
    </source>
</reference>
<evidence type="ECO:0000313" key="1">
    <source>
        <dbReference type="EMBL" id="ORZ27300.1"/>
    </source>
</evidence>
<accession>A0A1Y2GYB7</accession>
<dbReference type="RefSeq" id="XP_021885027.1">
    <property type="nucleotide sequence ID" value="XM_022027496.1"/>
</dbReference>
<dbReference type="GeneID" id="33569339"/>
<evidence type="ECO:0008006" key="3">
    <source>
        <dbReference type="Google" id="ProtNLM"/>
    </source>
</evidence>
<name>A0A1Y2GYB7_9FUNG</name>
<keyword evidence="2" id="KW-1185">Reference proteome</keyword>
<dbReference type="OrthoDB" id="2123378at2759"/>
<organism evidence="1 2">
    <name type="scientific">Lobosporangium transversale</name>
    <dbReference type="NCBI Taxonomy" id="64571"/>
    <lineage>
        <taxon>Eukaryota</taxon>
        <taxon>Fungi</taxon>
        <taxon>Fungi incertae sedis</taxon>
        <taxon>Mucoromycota</taxon>
        <taxon>Mortierellomycotina</taxon>
        <taxon>Mortierellomycetes</taxon>
        <taxon>Mortierellales</taxon>
        <taxon>Mortierellaceae</taxon>
        <taxon>Lobosporangium</taxon>
    </lineage>
</organism>
<dbReference type="Proteomes" id="UP000193648">
    <property type="component" value="Unassembled WGS sequence"/>
</dbReference>
<sequence length="239" mass="27109">MTLSSCTSPSATNTGILYLRIKRIEDIVLEAPDEDTMLSVRIDTGREKIDTDYMPWKSDSILFNQEFCLNQIISVEFQTVNDWVDLTDYDSYPSSLPDDYTATYLNVENCNNKDKNNGNAAEGGDSGIIAKILASVCFIPGPEMDPEDAIYEDEDHIPTEPQNLVECQMGLRYFEWSKGSGEKYRDAVAHAAASNTKKRLVRLDFRTDSEDMAEAWVEALLSNSLERPLRPYWLGEYEQ</sequence>
<dbReference type="EMBL" id="MCFF01000004">
    <property type="protein sequence ID" value="ORZ27300.1"/>
    <property type="molecule type" value="Genomic_DNA"/>
</dbReference>
<gene>
    <name evidence="1" type="ORF">BCR41DRAFT_383768</name>
</gene>
<dbReference type="InParanoid" id="A0A1Y2GYB7"/>
<evidence type="ECO:0000313" key="2">
    <source>
        <dbReference type="Proteomes" id="UP000193648"/>
    </source>
</evidence>
<dbReference type="AlphaFoldDB" id="A0A1Y2GYB7"/>